<evidence type="ECO:0000256" key="4">
    <source>
        <dbReference type="ARBA" id="ARBA00022692"/>
    </source>
</evidence>
<comment type="catalytic activity">
    <reaction evidence="17">
        <text>L-arginyl-glycine(out) = L-arginyl-glycine(in)</text>
        <dbReference type="Rhea" id="RHEA:79391"/>
        <dbReference type="ChEBI" id="CHEBI:229955"/>
    </reaction>
</comment>
<comment type="catalytic activity">
    <reaction evidence="16">
        <text>L-lysyl-L-lysine(out) = L-lysyl-L-lysine(in)</text>
        <dbReference type="Rhea" id="RHEA:79403"/>
        <dbReference type="ChEBI" id="CHEBI:229956"/>
    </reaction>
</comment>
<keyword evidence="7" id="KW-0458">Lysosome</keyword>
<feature type="transmembrane region" description="Helical" evidence="25">
    <location>
        <begin position="137"/>
        <end position="157"/>
    </location>
</feature>
<evidence type="ECO:0000256" key="6">
    <source>
        <dbReference type="ARBA" id="ARBA00023136"/>
    </source>
</evidence>
<evidence type="ECO:0000259" key="26">
    <source>
        <dbReference type="PROSITE" id="PS50850"/>
    </source>
</evidence>
<gene>
    <name evidence="27" type="ORF">H8E19_14880</name>
</gene>
<keyword evidence="5 25" id="KW-1133">Transmembrane helix</keyword>
<comment type="subunit">
    <text evidence="24">Homodimer. Interacts with lysosomal protein GLMP (via lumenal domain); the interaction starts while both proteins are still in the endoplasmic reticulum and is required for stabilization of MFSD1 in lysosomes but has no direct effect on its targeting to lysosomes or transporter activity.</text>
</comment>
<dbReference type="Proteomes" id="UP000650524">
    <property type="component" value="Unassembled WGS sequence"/>
</dbReference>
<feature type="transmembrane region" description="Helical" evidence="25">
    <location>
        <begin position="50"/>
        <end position="67"/>
    </location>
</feature>
<feature type="transmembrane region" description="Helical" evidence="25">
    <location>
        <begin position="392"/>
        <end position="409"/>
    </location>
</feature>
<evidence type="ECO:0000256" key="16">
    <source>
        <dbReference type="ARBA" id="ARBA00044900"/>
    </source>
</evidence>
<dbReference type="GO" id="GO:0005765">
    <property type="term" value="C:lysosomal membrane"/>
    <property type="evidence" value="ECO:0007669"/>
    <property type="project" value="UniProtKB-SubCell"/>
</dbReference>
<feature type="transmembrane region" description="Helical" evidence="25">
    <location>
        <begin position="169"/>
        <end position="191"/>
    </location>
</feature>
<evidence type="ECO:0000256" key="20">
    <source>
        <dbReference type="ARBA" id="ARBA00044924"/>
    </source>
</evidence>
<evidence type="ECO:0000256" key="17">
    <source>
        <dbReference type="ARBA" id="ARBA00044903"/>
    </source>
</evidence>
<evidence type="ECO:0000256" key="24">
    <source>
        <dbReference type="ARBA" id="ARBA00046376"/>
    </source>
</evidence>
<protein>
    <recommendedName>
        <fullName evidence="21">Lysosomal dipeptide transporter MFSD1</fullName>
    </recommendedName>
    <alternativeName>
        <fullName evidence="22">Major facilitator superfamily domain-containing protein 1</fullName>
    </alternativeName>
</protein>
<comment type="catalytic activity">
    <reaction evidence="9">
        <text>L-histidyl-glycine(out) = L-histidyl-glycine(in)</text>
        <dbReference type="Rhea" id="RHEA:79395"/>
        <dbReference type="ChEBI" id="CHEBI:229957"/>
    </reaction>
</comment>
<comment type="catalytic activity">
    <reaction evidence="19">
        <text>L-alanyl-L-lysine(out) = L-alanyl-L-lysine(in)</text>
        <dbReference type="Rhea" id="RHEA:79415"/>
        <dbReference type="ChEBI" id="CHEBI:192470"/>
    </reaction>
</comment>
<dbReference type="AlphaFoldDB" id="A0A8J6TA30"/>
<dbReference type="InterPro" id="IPR036259">
    <property type="entry name" value="MFS_trans_sf"/>
</dbReference>
<feature type="transmembrane region" description="Helical" evidence="25">
    <location>
        <begin position="104"/>
        <end position="125"/>
    </location>
</feature>
<evidence type="ECO:0000256" key="12">
    <source>
        <dbReference type="ARBA" id="ARBA00044891"/>
    </source>
</evidence>
<comment type="catalytic activity">
    <reaction evidence="13">
        <text>L-alpha-aminoacyl-L-lysine(out) = L-alpha-aminoacyl-L-lysine(in)</text>
        <dbReference type="Rhea" id="RHEA:79383"/>
        <dbReference type="ChEBI" id="CHEBI:229966"/>
    </reaction>
</comment>
<evidence type="ECO:0000256" key="14">
    <source>
        <dbReference type="ARBA" id="ARBA00044898"/>
    </source>
</evidence>
<evidence type="ECO:0000256" key="3">
    <source>
        <dbReference type="ARBA" id="ARBA00022448"/>
    </source>
</evidence>
<feature type="transmembrane region" description="Helical" evidence="25">
    <location>
        <begin position="224"/>
        <end position="241"/>
    </location>
</feature>
<comment type="catalytic activity">
    <reaction evidence="8">
        <text>L-lysyl-L-alanine(out) = L-lysyl-L-alanine(in)</text>
        <dbReference type="Rhea" id="RHEA:79399"/>
        <dbReference type="ChEBI" id="CHEBI:229954"/>
    </reaction>
</comment>
<comment type="catalytic activity">
    <reaction evidence="15">
        <text>L-arginyl-L-alpha-amino acid(out) = L-arginyl-L-alpha-amino acid(in)</text>
        <dbReference type="Rhea" id="RHEA:79371"/>
        <dbReference type="ChEBI" id="CHEBI:84315"/>
    </reaction>
</comment>
<dbReference type="PROSITE" id="PS50850">
    <property type="entry name" value="MFS"/>
    <property type="match status" value="1"/>
</dbReference>
<comment type="catalytic activity">
    <reaction evidence="12">
        <text>L-lysyl-L-alpha-amino acid(out) = L-lysyl-L-alpha-amino acid(in)</text>
        <dbReference type="Rhea" id="RHEA:79387"/>
        <dbReference type="ChEBI" id="CHEBI:229965"/>
    </reaction>
</comment>
<feature type="transmembrane region" description="Helical" evidence="25">
    <location>
        <begin position="79"/>
        <end position="98"/>
    </location>
</feature>
<evidence type="ECO:0000256" key="5">
    <source>
        <dbReference type="ARBA" id="ARBA00022989"/>
    </source>
</evidence>
<dbReference type="EMBL" id="JACNJD010000303">
    <property type="protein sequence ID" value="MBC8178686.1"/>
    <property type="molecule type" value="Genomic_DNA"/>
</dbReference>
<evidence type="ECO:0000313" key="27">
    <source>
        <dbReference type="EMBL" id="MBC8178686.1"/>
    </source>
</evidence>
<comment type="subcellular location">
    <subcellularLocation>
        <location evidence="1">Lysosome membrane</location>
        <topology evidence="1">Multi-pass membrane protein</topology>
    </subcellularLocation>
</comment>
<feature type="transmembrane region" description="Helical" evidence="25">
    <location>
        <begin position="12"/>
        <end position="30"/>
    </location>
</feature>
<accession>A0A8J6TA30</accession>
<name>A0A8J6TA30_9DELT</name>
<comment type="catalytic activity">
    <reaction evidence="20">
        <text>L-lysyl-glycine(out) = L-lysyl-glycine(in)</text>
        <dbReference type="Rhea" id="RHEA:79407"/>
        <dbReference type="ChEBI" id="CHEBI:191202"/>
    </reaction>
</comment>
<dbReference type="InterPro" id="IPR052187">
    <property type="entry name" value="MFSD1"/>
</dbReference>
<evidence type="ECO:0000256" key="10">
    <source>
        <dbReference type="ARBA" id="ARBA00044881"/>
    </source>
</evidence>
<comment type="caution">
    <text evidence="27">The sequence shown here is derived from an EMBL/GenBank/DDBJ whole genome shotgun (WGS) entry which is preliminary data.</text>
</comment>
<comment type="catalytic activity">
    <reaction evidence="14">
        <text>L-aspartyl-L-lysine(out) = L-aspartyl-L-lysine(in)</text>
        <dbReference type="Rhea" id="RHEA:79411"/>
        <dbReference type="ChEBI" id="CHEBI:229953"/>
    </reaction>
</comment>
<dbReference type="PANTHER" id="PTHR23512:SF3">
    <property type="entry name" value="MAJOR FACILITATOR SUPERFAMILY DOMAIN-CONTAINING PROTEIN 1"/>
    <property type="match status" value="1"/>
</dbReference>
<evidence type="ECO:0000256" key="9">
    <source>
        <dbReference type="ARBA" id="ARBA00044878"/>
    </source>
</evidence>
<dbReference type="Gene3D" id="1.20.1250.20">
    <property type="entry name" value="MFS general substrate transporter like domains"/>
    <property type="match status" value="2"/>
</dbReference>
<evidence type="ECO:0000256" key="18">
    <source>
        <dbReference type="ARBA" id="ARBA00044912"/>
    </source>
</evidence>
<comment type="catalytic activity">
    <reaction evidence="18">
        <text>L-histidyl-L-alpha-amino acid(out) = L-histidyl-L-alpha-amino acid(in)</text>
        <dbReference type="Rhea" id="RHEA:79379"/>
        <dbReference type="ChEBI" id="CHEBI:229964"/>
    </reaction>
</comment>
<dbReference type="InterPro" id="IPR011701">
    <property type="entry name" value="MFS"/>
</dbReference>
<evidence type="ECO:0000256" key="1">
    <source>
        <dbReference type="ARBA" id="ARBA00004155"/>
    </source>
</evidence>
<reference evidence="27 28" key="1">
    <citation type="submission" date="2020-08" db="EMBL/GenBank/DDBJ databases">
        <title>Bridging the membrane lipid divide: bacteria of the FCB group superphylum have the potential to synthesize archaeal ether lipids.</title>
        <authorList>
            <person name="Villanueva L."/>
            <person name="Von Meijenfeldt F.A.B."/>
            <person name="Westbye A.B."/>
            <person name="Yadav S."/>
            <person name="Hopmans E.C."/>
            <person name="Dutilh B.E."/>
            <person name="Sinninghe Damste J.S."/>
        </authorList>
    </citation>
    <scope>NUCLEOTIDE SEQUENCE [LARGE SCALE GENOMIC DNA]</scope>
    <source>
        <strain evidence="27">NIOZ-UU27</strain>
    </source>
</reference>
<keyword evidence="4 25" id="KW-0812">Transmembrane</keyword>
<sequence>MKEKIESDRVKAISLFIWAIGTLFYSYEMLIKSSVASMSFIFMQDYHLDASDLSLVGSMFYCIYVIMQIPAGVLADRFGVKKCLSVATLFAAGGTLLYSRSSEFHMFLIARGIMGIGGSFGFVCALKLASEWFPSRYFPLFAGLTQLLGYFGGAFSGHPLATLVHNRNWSSVFMGIALIGFGLTVLTILFVKNRPDRPGLAPAERTSIKAILYQLWELLKQPQILLNGLYCACTVGVTFTLTDLWGKPALMTIDQLSEGTASAASNSLVFIGIAVCSPLWGAFASAVGTNKKLLILGALMGSVSTLMMLYVPMHVVGLYTTGVLIGAAQSAHVLNFDVVRSLVDEKHTATAMAFLNIFGIGGAAIVQILTGICIEAAATTEPYVASDYKKGLVIIPALFILAFLLSFVMKDKEPAARGSNSAKRFH</sequence>
<feature type="transmembrane region" description="Helical" evidence="25">
    <location>
        <begin position="293"/>
        <end position="311"/>
    </location>
</feature>
<evidence type="ECO:0000313" key="28">
    <source>
        <dbReference type="Proteomes" id="UP000650524"/>
    </source>
</evidence>
<comment type="catalytic activity">
    <reaction evidence="10">
        <text>L-alpha-aminoacyl-L-arginine(out) = L-alpha-aminoacyl-L-arginine(in)</text>
        <dbReference type="Rhea" id="RHEA:79367"/>
        <dbReference type="ChEBI" id="CHEBI:229968"/>
    </reaction>
</comment>
<evidence type="ECO:0000256" key="25">
    <source>
        <dbReference type="SAM" id="Phobius"/>
    </source>
</evidence>
<evidence type="ECO:0000256" key="13">
    <source>
        <dbReference type="ARBA" id="ARBA00044893"/>
    </source>
</evidence>
<feature type="transmembrane region" description="Helical" evidence="25">
    <location>
        <begin position="261"/>
        <end position="281"/>
    </location>
</feature>
<dbReference type="SUPFAM" id="SSF103473">
    <property type="entry name" value="MFS general substrate transporter"/>
    <property type="match status" value="1"/>
</dbReference>
<evidence type="ECO:0000256" key="11">
    <source>
        <dbReference type="ARBA" id="ARBA00044884"/>
    </source>
</evidence>
<dbReference type="CDD" id="cd06174">
    <property type="entry name" value="MFS"/>
    <property type="match status" value="1"/>
</dbReference>
<dbReference type="InterPro" id="IPR020846">
    <property type="entry name" value="MFS_dom"/>
</dbReference>
<keyword evidence="3" id="KW-0813">Transport</keyword>
<comment type="function">
    <text evidence="23">Lysosomal dipeptide uniporter that selectively exports lysine, arginine or histidine-containing dipeptides with a net positive charge from the lysosome lumen into the cytosol. Could play a role in a specific type of protein O-glycosylation indirectly regulating macrophages migration and tissue invasion. Also essential for liver homeostasis.</text>
</comment>
<dbReference type="Pfam" id="PF07690">
    <property type="entry name" value="MFS_1"/>
    <property type="match status" value="2"/>
</dbReference>
<feature type="domain" description="Major facilitator superfamily (MFS) profile" evidence="26">
    <location>
        <begin position="14"/>
        <end position="414"/>
    </location>
</feature>
<evidence type="ECO:0000256" key="21">
    <source>
        <dbReference type="ARBA" id="ARBA00044985"/>
    </source>
</evidence>
<evidence type="ECO:0000256" key="19">
    <source>
        <dbReference type="ARBA" id="ARBA00044919"/>
    </source>
</evidence>
<evidence type="ECO:0000256" key="8">
    <source>
        <dbReference type="ARBA" id="ARBA00044876"/>
    </source>
</evidence>
<evidence type="ECO:0000256" key="22">
    <source>
        <dbReference type="ARBA" id="ARBA00045018"/>
    </source>
</evidence>
<evidence type="ECO:0000256" key="23">
    <source>
        <dbReference type="ARBA" id="ARBA00045709"/>
    </source>
</evidence>
<comment type="similarity">
    <text evidence="2">Belongs to the major facilitator superfamily.</text>
</comment>
<feature type="transmembrane region" description="Helical" evidence="25">
    <location>
        <begin position="317"/>
        <end position="339"/>
    </location>
</feature>
<dbReference type="PANTHER" id="PTHR23512">
    <property type="entry name" value="MAJOR FACILITATOR SUPERFAMILY DOMAIN-CONTAINING PROTEIN 1"/>
    <property type="match status" value="1"/>
</dbReference>
<dbReference type="GO" id="GO:0022857">
    <property type="term" value="F:transmembrane transporter activity"/>
    <property type="evidence" value="ECO:0007669"/>
    <property type="project" value="InterPro"/>
</dbReference>
<evidence type="ECO:0000256" key="7">
    <source>
        <dbReference type="ARBA" id="ARBA00023228"/>
    </source>
</evidence>
<proteinExistence type="inferred from homology"/>
<keyword evidence="6 25" id="KW-0472">Membrane</keyword>
<feature type="transmembrane region" description="Helical" evidence="25">
    <location>
        <begin position="351"/>
        <end position="372"/>
    </location>
</feature>
<evidence type="ECO:0000256" key="2">
    <source>
        <dbReference type="ARBA" id="ARBA00008335"/>
    </source>
</evidence>
<organism evidence="27 28">
    <name type="scientific">Candidatus Desulfacyla euxinica</name>
    <dbReference type="NCBI Taxonomy" id="2841693"/>
    <lineage>
        <taxon>Bacteria</taxon>
        <taxon>Deltaproteobacteria</taxon>
        <taxon>Candidatus Desulfacyla</taxon>
    </lineage>
</organism>
<comment type="catalytic activity">
    <reaction evidence="11">
        <text>L-alpha-aminoacyl-L-histidine(out) = L-alpha-aminoacyl-L-histidine(in)</text>
        <dbReference type="Rhea" id="RHEA:79375"/>
        <dbReference type="ChEBI" id="CHEBI:229967"/>
    </reaction>
</comment>
<evidence type="ECO:0000256" key="15">
    <source>
        <dbReference type="ARBA" id="ARBA00044899"/>
    </source>
</evidence>